<feature type="transmembrane region" description="Helical" evidence="8">
    <location>
        <begin position="34"/>
        <end position="56"/>
    </location>
</feature>
<keyword evidence="10" id="KW-1185">Reference proteome</keyword>
<feature type="transmembrane region" description="Helical" evidence="8">
    <location>
        <begin position="278"/>
        <end position="299"/>
    </location>
</feature>
<protein>
    <submittedName>
        <fullName evidence="9">UPF0187-domain-containing protein</fullName>
    </submittedName>
</protein>
<dbReference type="GO" id="GO:0005886">
    <property type="term" value="C:plasma membrane"/>
    <property type="evidence" value="ECO:0007669"/>
    <property type="project" value="UniProtKB-SubCell"/>
</dbReference>
<evidence type="ECO:0000313" key="9">
    <source>
        <dbReference type="EMBL" id="KAF1992180.1"/>
    </source>
</evidence>
<comment type="subcellular location">
    <subcellularLocation>
        <location evidence="1">Cell membrane</location>
        <topology evidence="1">Multi-pass membrane protein</topology>
    </subcellularLocation>
</comment>
<keyword evidence="4 8" id="KW-0812">Transmembrane</keyword>
<organism evidence="9 10">
    <name type="scientific">Aulographum hederae CBS 113979</name>
    <dbReference type="NCBI Taxonomy" id="1176131"/>
    <lineage>
        <taxon>Eukaryota</taxon>
        <taxon>Fungi</taxon>
        <taxon>Dikarya</taxon>
        <taxon>Ascomycota</taxon>
        <taxon>Pezizomycotina</taxon>
        <taxon>Dothideomycetes</taxon>
        <taxon>Pleosporomycetidae</taxon>
        <taxon>Aulographales</taxon>
        <taxon>Aulographaceae</taxon>
    </lineage>
</organism>
<proteinExistence type="predicted"/>
<keyword evidence="6" id="KW-0406">Ion transport</keyword>
<keyword evidence="5 8" id="KW-1133">Transmembrane helix</keyword>
<dbReference type="Pfam" id="PF25539">
    <property type="entry name" value="Bestrophin_2"/>
    <property type="match status" value="2"/>
</dbReference>
<dbReference type="PANTHER" id="PTHR33281:SF19">
    <property type="entry name" value="VOLTAGE-DEPENDENT ANION CHANNEL-FORMING PROTEIN YNEE"/>
    <property type="match status" value="1"/>
</dbReference>
<dbReference type="EMBL" id="ML977137">
    <property type="protein sequence ID" value="KAF1992180.1"/>
    <property type="molecule type" value="Genomic_DNA"/>
</dbReference>
<keyword evidence="7 8" id="KW-0472">Membrane</keyword>
<evidence type="ECO:0000313" key="10">
    <source>
        <dbReference type="Proteomes" id="UP000800041"/>
    </source>
</evidence>
<dbReference type="InterPro" id="IPR044669">
    <property type="entry name" value="YneE/VCCN1/2-like"/>
</dbReference>
<keyword evidence="2" id="KW-0813">Transport</keyword>
<evidence type="ECO:0000256" key="7">
    <source>
        <dbReference type="ARBA" id="ARBA00023136"/>
    </source>
</evidence>
<accession>A0A6G1HGN0</accession>
<sequence>MGLERRNSDFDLDEYFVGPRDVNRHSKWPMFLRIHGSVLPQMILPLFFIGGWATLFTCLDKLEVTRPLGISSLLLTVLGFVVGLALSFRSSTAYERYAEGRKYWAQLMLTSQQLARLIWVLIREREGEEGKQDLLAKISALNLINAFAVALKHRLRFEPYTHYSDLQNLVEHLDTFAKEASTPELTQRQRPSKIKSWGKFLGLSFAVSNPRKTLKTCTKPVGNLPLEILSYLSAYLDSTIDNKTLLAPIHQTHAMNNVAALNDVLTGTDRILNTPLPIAYSIAIAQITWVYVLLLPFQLLSALDWITIPATMFAAYIILAIAHIGQEIENPFGDDVNDLPLDAFCKQLAAEIDVIAATPAPKQEEFVRNTQNLVLFPLSVSGYELWESRSVEQIRKALRDKVNMTMNEKADVTAAAVTTTEKHGDV</sequence>
<keyword evidence="3" id="KW-1003">Cell membrane</keyword>
<reference evidence="9" key="1">
    <citation type="journal article" date="2020" name="Stud. Mycol.">
        <title>101 Dothideomycetes genomes: a test case for predicting lifestyles and emergence of pathogens.</title>
        <authorList>
            <person name="Haridas S."/>
            <person name="Albert R."/>
            <person name="Binder M."/>
            <person name="Bloem J."/>
            <person name="Labutti K."/>
            <person name="Salamov A."/>
            <person name="Andreopoulos B."/>
            <person name="Baker S."/>
            <person name="Barry K."/>
            <person name="Bills G."/>
            <person name="Bluhm B."/>
            <person name="Cannon C."/>
            <person name="Castanera R."/>
            <person name="Culley D."/>
            <person name="Daum C."/>
            <person name="Ezra D."/>
            <person name="Gonzalez J."/>
            <person name="Henrissat B."/>
            <person name="Kuo A."/>
            <person name="Liang C."/>
            <person name="Lipzen A."/>
            <person name="Lutzoni F."/>
            <person name="Magnuson J."/>
            <person name="Mondo S."/>
            <person name="Nolan M."/>
            <person name="Ohm R."/>
            <person name="Pangilinan J."/>
            <person name="Park H.-J."/>
            <person name="Ramirez L."/>
            <person name="Alfaro M."/>
            <person name="Sun H."/>
            <person name="Tritt A."/>
            <person name="Yoshinaga Y."/>
            <person name="Zwiers L.-H."/>
            <person name="Turgeon B."/>
            <person name="Goodwin S."/>
            <person name="Spatafora J."/>
            <person name="Crous P."/>
            <person name="Grigoriev I."/>
        </authorList>
    </citation>
    <scope>NUCLEOTIDE SEQUENCE</scope>
    <source>
        <strain evidence="9">CBS 113979</strain>
    </source>
</reference>
<evidence type="ECO:0000256" key="3">
    <source>
        <dbReference type="ARBA" id="ARBA00022475"/>
    </source>
</evidence>
<evidence type="ECO:0000256" key="2">
    <source>
        <dbReference type="ARBA" id="ARBA00022448"/>
    </source>
</evidence>
<dbReference type="Proteomes" id="UP000800041">
    <property type="component" value="Unassembled WGS sequence"/>
</dbReference>
<feature type="transmembrane region" description="Helical" evidence="8">
    <location>
        <begin position="68"/>
        <end position="91"/>
    </location>
</feature>
<gene>
    <name evidence="9" type="ORF">K402DRAFT_321368</name>
</gene>
<evidence type="ECO:0000256" key="8">
    <source>
        <dbReference type="SAM" id="Phobius"/>
    </source>
</evidence>
<name>A0A6G1HGN0_9PEZI</name>
<dbReference type="PANTHER" id="PTHR33281">
    <property type="entry name" value="UPF0187 PROTEIN YNEE"/>
    <property type="match status" value="1"/>
</dbReference>
<feature type="transmembrane region" description="Helical" evidence="8">
    <location>
        <begin position="305"/>
        <end position="324"/>
    </location>
</feature>
<dbReference type="GO" id="GO:0005254">
    <property type="term" value="F:chloride channel activity"/>
    <property type="evidence" value="ECO:0007669"/>
    <property type="project" value="InterPro"/>
</dbReference>
<dbReference type="OrthoDB" id="1368at2759"/>
<evidence type="ECO:0000256" key="5">
    <source>
        <dbReference type="ARBA" id="ARBA00022989"/>
    </source>
</evidence>
<evidence type="ECO:0000256" key="6">
    <source>
        <dbReference type="ARBA" id="ARBA00023065"/>
    </source>
</evidence>
<dbReference type="AlphaFoldDB" id="A0A6G1HGN0"/>
<evidence type="ECO:0000256" key="1">
    <source>
        <dbReference type="ARBA" id="ARBA00004651"/>
    </source>
</evidence>
<evidence type="ECO:0000256" key="4">
    <source>
        <dbReference type="ARBA" id="ARBA00022692"/>
    </source>
</evidence>